<feature type="signal peptide" evidence="7">
    <location>
        <begin position="1"/>
        <end position="42"/>
    </location>
</feature>
<evidence type="ECO:0000313" key="9">
    <source>
        <dbReference type="Proteomes" id="UP000003963"/>
    </source>
</evidence>
<gene>
    <name evidence="8" type="ORF">SSOG_02404</name>
</gene>
<evidence type="ECO:0000256" key="3">
    <source>
        <dbReference type="ARBA" id="ARBA00022475"/>
    </source>
</evidence>
<comment type="subcellular location">
    <subcellularLocation>
        <location evidence="1">Cell membrane</location>
    </subcellularLocation>
</comment>
<evidence type="ECO:0000256" key="6">
    <source>
        <dbReference type="ARBA" id="ARBA00023136"/>
    </source>
</evidence>
<keyword evidence="3" id="KW-1003">Cell membrane</keyword>
<evidence type="ECO:0000313" key="8">
    <source>
        <dbReference type="EMBL" id="EFL22690.1"/>
    </source>
</evidence>
<dbReference type="EMBL" id="GG657754">
    <property type="protein sequence ID" value="EFL22690.1"/>
    <property type="molecule type" value="Genomic_DNA"/>
</dbReference>
<dbReference type="Gene3D" id="2.60.40.2880">
    <property type="entry name" value="MmpS1-5, C-terminal soluble domain"/>
    <property type="match status" value="1"/>
</dbReference>
<name>D9W8I3_9ACTN</name>
<dbReference type="InterPro" id="IPR008693">
    <property type="entry name" value="MmpS"/>
</dbReference>
<dbReference type="AlphaFoldDB" id="D9W8I3"/>
<reference evidence="8 9" key="1">
    <citation type="submission" date="2009-02" db="EMBL/GenBank/DDBJ databases">
        <title>Annotation of Streptomyces hygroscopicus strain ATCC 53653.</title>
        <authorList>
            <consortium name="The Broad Institute Genome Sequencing Platform"/>
            <consortium name="Broad Institute Microbial Sequencing Center"/>
            <person name="Fischbach M."/>
            <person name="Godfrey P."/>
            <person name="Ward D."/>
            <person name="Young S."/>
            <person name="Zeng Q."/>
            <person name="Koehrsen M."/>
            <person name="Alvarado L."/>
            <person name="Berlin A.M."/>
            <person name="Bochicchio J."/>
            <person name="Borenstein D."/>
            <person name="Chapman S.B."/>
            <person name="Chen Z."/>
            <person name="Engels R."/>
            <person name="Freedman E."/>
            <person name="Gellesch M."/>
            <person name="Goldberg J."/>
            <person name="Griggs A."/>
            <person name="Gujja S."/>
            <person name="Heilman E.R."/>
            <person name="Heiman D.I."/>
            <person name="Hepburn T.A."/>
            <person name="Howarth C."/>
            <person name="Jen D."/>
            <person name="Larson L."/>
            <person name="Lewis B."/>
            <person name="Mehta T."/>
            <person name="Park D."/>
            <person name="Pearson M."/>
            <person name="Richards J."/>
            <person name="Roberts A."/>
            <person name="Saif S."/>
            <person name="Shea T.D."/>
            <person name="Shenoy N."/>
            <person name="Sisk P."/>
            <person name="Stolte C."/>
            <person name="Sykes S.N."/>
            <person name="Thomson T."/>
            <person name="Walk T."/>
            <person name="White J."/>
            <person name="Yandava C."/>
            <person name="Straight P."/>
            <person name="Clardy J."/>
            <person name="Hung D."/>
            <person name="Kolter R."/>
            <person name="Mekalanos J."/>
            <person name="Walker S."/>
            <person name="Walsh C.T."/>
            <person name="Wieland-Brown L.C."/>
            <person name="Haas B."/>
            <person name="Nusbaum C."/>
            <person name="Birren B."/>
        </authorList>
    </citation>
    <scope>NUCLEOTIDE SEQUENCE [LARGE SCALE GENOMIC DNA]</scope>
    <source>
        <strain evidence="8 9">ATCC 53653</strain>
    </source>
</reference>
<dbReference type="STRING" id="457427.SSOG_02404"/>
<evidence type="ECO:0008006" key="10">
    <source>
        <dbReference type="Google" id="ProtNLM"/>
    </source>
</evidence>
<dbReference type="GO" id="GO:0005886">
    <property type="term" value="C:plasma membrane"/>
    <property type="evidence" value="ECO:0007669"/>
    <property type="project" value="UniProtKB-SubCell"/>
</dbReference>
<dbReference type="HOGENOM" id="CLU_1721321_0_0_11"/>
<evidence type="ECO:0000256" key="5">
    <source>
        <dbReference type="ARBA" id="ARBA00022989"/>
    </source>
</evidence>
<keyword evidence="4" id="KW-0812">Transmembrane</keyword>
<protein>
    <recommendedName>
        <fullName evidence="10">Lipoprotein</fullName>
    </recommendedName>
</protein>
<keyword evidence="7" id="KW-0732">Signal</keyword>
<dbReference type="InterPro" id="IPR038468">
    <property type="entry name" value="MmpS_C"/>
</dbReference>
<evidence type="ECO:0000256" key="1">
    <source>
        <dbReference type="ARBA" id="ARBA00004236"/>
    </source>
</evidence>
<proteinExistence type="inferred from homology"/>
<dbReference type="Pfam" id="PF05423">
    <property type="entry name" value="Mycobact_memb"/>
    <property type="match status" value="1"/>
</dbReference>
<evidence type="ECO:0000256" key="2">
    <source>
        <dbReference type="ARBA" id="ARBA00007531"/>
    </source>
</evidence>
<keyword evidence="5" id="KW-1133">Transmembrane helix</keyword>
<dbReference type="Proteomes" id="UP000003963">
    <property type="component" value="Unassembled WGS sequence"/>
</dbReference>
<accession>D9W8I3</accession>
<comment type="similarity">
    <text evidence="2">Belongs to the MmpS family.</text>
</comment>
<feature type="chain" id="PRO_5003131018" description="Lipoprotein" evidence="7">
    <location>
        <begin position="43"/>
        <end position="152"/>
    </location>
</feature>
<evidence type="ECO:0000256" key="7">
    <source>
        <dbReference type="SAM" id="SignalP"/>
    </source>
</evidence>
<sequence>MSICDELRRLFLTSGSRMNRTVRTAVLSIALTCLALSVSACSEEKAVDAVDKAVDQTYEVTYEVTGKNVQSIEFHGGGGKAMNPRTATVKKPALPWKKTVTLRGIMPSAVAPVSTDASVTCKILHKGKVIAEAKGKSMINAGGCVAESPIGK</sequence>
<keyword evidence="9" id="KW-1185">Reference proteome</keyword>
<organism evidence="8 9">
    <name type="scientific">Streptomyces himastatinicus ATCC 53653</name>
    <dbReference type="NCBI Taxonomy" id="457427"/>
    <lineage>
        <taxon>Bacteria</taxon>
        <taxon>Bacillati</taxon>
        <taxon>Actinomycetota</taxon>
        <taxon>Actinomycetes</taxon>
        <taxon>Kitasatosporales</taxon>
        <taxon>Streptomycetaceae</taxon>
        <taxon>Streptomyces</taxon>
        <taxon>Streptomyces violaceusniger group</taxon>
    </lineage>
</organism>
<evidence type="ECO:0000256" key="4">
    <source>
        <dbReference type="ARBA" id="ARBA00022692"/>
    </source>
</evidence>
<keyword evidence="6" id="KW-0472">Membrane</keyword>